<gene>
    <name evidence="1" type="ORF">C4B59_01875</name>
</gene>
<accession>A0AC61L6H7</accession>
<dbReference type="Proteomes" id="UP000248329">
    <property type="component" value="Unassembled WGS sequence"/>
</dbReference>
<reference evidence="1" key="1">
    <citation type="submission" date="2018-01" db="EMBL/GenBank/DDBJ databases">
        <authorList>
            <person name="Krukenberg V."/>
        </authorList>
    </citation>
    <scope>NUCLEOTIDE SEQUENCE</scope>
    <source>
        <strain evidence="1">E20ANME2</strain>
    </source>
</reference>
<proteinExistence type="predicted"/>
<comment type="caution">
    <text evidence="1">The sequence shown here is derived from an EMBL/GenBank/DDBJ whole genome shotgun (WGS) entry which is preliminary data.</text>
</comment>
<name>A0AC61L6H7_9EURY</name>
<evidence type="ECO:0000313" key="1">
    <source>
        <dbReference type="EMBL" id="PXF61991.1"/>
    </source>
</evidence>
<evidence type="ECO:0000313" key="2">
    <source>
        <dbReference type="Proteomes" id="UP000248329"/>
    </source>
</evidence>
<sequence>MTPEYAIHLLHKAGCPPDVIAHARAVAEYAREIAERYNERHRNPADIELVIAGALLHDIGRARSNGIDHAVAGAEIAQAFGLDTRIVQIIKRHIGAGIPKDEAVRLGLPREDYLPDTAEEMIVAHADNLVDDTERISIDERIRRMRKRGFDSDGIERMIRLHNAVMG</sequence>
<organism evidence="1 2">
    <name type="scientific">Candidatus Methanogaster sp</name>
    <dbReference type="NCBI Taxonomy" id="3386292"/>
    <lineage>
        <taxon>Archaea</taxon>
        <taxon>Methanobacteriati</taxon>
        <taxon>Methanobacteriota</taxon>
        <taxon>Stenosarchaea group</taxon>
        <taxon>Methanomicrobia</taxon>
        <taxon>Methanosarcinales</taxon>
        <taxon>ANME-2 cluster</taxon>
        <taxon>Candidatus Methanogasteraceae</taxon>
        <taxon>Candidatus Methanogaster</taxon>
    </lineage>
</organism>
<dbReference type="EMBL" id="PQXF01000002">
    <property type="protein sequence ID" value="PXF61991.1"/>
    <property type="molecule type" value="Genomic_DNA"/>
</dbReference>
<protein>
    <submittedName>
        <fullName evidence="1">HD domain-containing protein</fullName>
    </submittedName>
</protein>